<evidence type="ECO:0000313" key="1">
    <source>
        <dbReference type="Proteomes" id="UP000887565"/>
    </source>
</evidence>
<sequence>MYEPTQNQLHSKTAEHLLFMKYNLPLASKLLSDFYEHLLLTCNRMSTYSRDSREMLQTLIELRFLQKETEKADKIEELYDKLMASPSTLNHAKIVEFLFCLFLQQRCPAISNNNLEYSDRHPCMQRNPLSPLIFDSVHSNHRHSLYYPSEAIICHFPSLPLKMTSKDRDEGFEDIEDERLTYVQNENFLPTLPTCNNDPYDHTQFYATELDAATFNNFYALKLVGSLQTNMLRHILTSERDIGILNCFDLSINVKYLLFGVSSGIFLVDKVARKVTMKTTLQVAGYTKESLIKMLDPIAEMGASILLLDHFIASKSNISATTFRQFLTSFQKHYLRAKSQTLLLCESLSSGTSLLNLIAKLDPHCRKFKFFREIVDALIGKLKANNEYALTNDEKTPKAFTFESLVTGFVKMLLNLLYDVCCTTSSLPESSSYPDFCNIATDVFETYLRSSILDKKICLGRVEGSKFHQAIRQYNF</sequence>
<dbReference type="Proteomes" id="UP000887565">
    <property type="component" value="Unplaced"/>
</dbReference>
<reference evidence="2" key="1">
    <citation type="submission" date="2022-11" db="UniProtKB">
        <authorList>
            <consortium name="WormBaseParasite"/>
        </authorList>
    </citation>
    <scope>IDENTIFICATION</scope>
</reference>
<name>A0A915IW89_ROMCU</name>
<dbReference type="WBParaSite" id="nRc.2.0.1.t18056-RA">
    <property type="protein sequence ID" value="nRc.2.0.1.t18056-RA"/>
    <property type="gene ID" value="nRc.2.0.1.g18056"/>
</dbReference>
<organism evidence="1 2">
    <name type="scientific">Romanomermis culicivorax</name>
    <name type="common">Nematode worm</name>
    <dbReference type="NCBI Taxonomy" id="13658"/>
    <lineage>
        <taxon>Eukaryota</taxon>
        <taxon>Metazoa</taxon>
        <taxon>Ecdysozoa</taxon>
        <taxon>Nematoda</taxon>
        <taxon>Enoplea</taxon>
        <taxon>Dorylaimia</taxon>
        <taxon>Mermithida</taxon>
        <taxon>Mermithoidea</taxon>
        <taxon>Mermithidae</taxon>
        <taxon>Romanomermis</taxon>
    </lineage>
</organism>
<proteinExistence type="predicted"/>
<protein>
    <submittedName>
        <fullName evidence="2">Gamma-tubulin complex component</fullName>
    </submittedName>
</protein>
<dbReference type="AlphaFoldDB" id="A0A915IW89"/>
<accession>A0A915IW89</accession>
<evidence type="ECO:0000313" key="2">
    <source>
        <dbReference type="WBParaSite" id="nRc.2.0.1.t18056-RA"/>
    </source>
</evidence>
<keyword evidence="1" id="KW-1185">Reference proteome</keyword>